<gene>
    <name evidence="1" type="ORF">ATE80_06395</name>
</gene>
<dbReference type="OrthoDB" id="179194at2"/>
<dbReference type="InterPro" id="IPR042099">
    <property type="entry name" value="ANL_N_sf"/>
</dbReference>
<keyword evidence="2" id="KW-1185">Reference proteome</keyword>
<organism evidence="1 2">
    <name type="scientific">Streptomyces kanasensis</name>
    <dbReference type="NCBI Taxonomy" id="936756"/>
    <lineage>
        <taxon>Bacteria</taxon>
        <taxon>Bacillati</taxon>
        <taxon>Actinomycetota</taxon>
        <taxon>Actinomycetes</taxon>
        <taxon>Kitasatosporales</taxon>
        <taxon>Streptomycetaceae</taxon>
        <taxon>Streptomyces</taxon>
    </lineage>
</organism>
<dbReference type="STRING" id="936756.ATE80_06395"/>
<sequence>MARDELSILDLPHDAGPDPDELVRAAMRWHFSPETGSPFWLRRAGTLDFDPLSDVKGYDDLALFPNVANELRDVPAADLVPRGYGERPDIVGVFESGGTTGAPKRVVCPADWLAKLVDWSNANLDVHGFPRGADWLGITPSGPHLVGEIFRRSALTHGRYGFQVDLDPRWVKRLIKDGRDAHADAYAEHVVDQAAHILRTQPIGVMTVTPPLLARIARREELVELINEKVRAIRWGGTQMDGDTAEFYRTEIFPGATLYGHYGSTMILGIAGQRHGTGAGGPCVFDTFSPYITFQVVDPATGAPVAYGERGRVVMHHVSKALLLPGNLERDTAVRVRAPEGQPGDSAADIAPVERFDDEVVVEGVY</sequence>
<evidence type="ECO:0000313" key="1">
    <source>
        <dbReference type="EMBL" id="KUH39566.1"/>
    </source>
</evidence>
<name>A0A100Y8D7_9ACTN</name>
<dbReference type="EMBL" id="LNSV01000010">
    <property type="protein sequence ID" value="KUH39566.1"/>
    <property type="molecule type" value="Genomic_DNA"/>
</dbReference>
<protein>
    <submittedName>
        <fullName evidence="1">Phenazine antibiotic biosynthesis protein</fullName>
    </submittedName>
</protein>
<accession>A0A100Y8D7</accession>
<dbReference type="AlphaFoldDB" id="A0A100Y8D7"/>
<comment type="caution">
    <text evidence="1">The sequence shown here is derived from an EMBL/GenBank/DDBJ whole genome shotgun (WGS) entry which is preliminary data.</text>
</comment>
<dbReference type="Proteomes" id="UP000054011">
    <property type="component" value="Unassembled WGS sequence"/>
</dbReference>
<evidence type="ECO:0000313" key="2">
    <source>
        <dbReference type="Proteomes" id="UP000054011"/>
    </source>
</evidence>
<reference evidence="1 2" key="1">
    <citation type="submission" date="2015-11" db="EMBL/GenBank/DDBJ databases">
        <title>Genome-wide analysis reveals the secondary metabolome in Streptomyces kanasensis ZX01.</title>
        <authorList>
            <person name="Zhang G."/>
            <person name="Han L."/>
            <person name="Feng J."/>
            <person name="Zhang X."/>
        </authorList>
    </citation>
    <scope>NUCLEOTIDE SEQUENCE [LARGE SCALE GENOMIC DNA]</scope>
    <source>
        <strain evidence="1 2">ZX01</strain>
    </source>
</reference>
<dbReference type="Gene3D" id="3.40.50.12780">
    <property type="entry name" value="N-terminal domain of ligase-like"/>
    <property type="match status" value="1"/>
</dbReference>
<dbReference type="SUPFAM" id="SSF56801">
    <property type="entry name" value="Acetyl-CoA synthetase-like"/>
    <property type="match status" value="1"/>
</dbReference>
<proteinExistence type="predicted"/>